<sequence length="107" mass="11315">MRSTKDMPVNLSNPTCQSSEDRQSTSTEAKLNGKGEIKGSGGACSLCIQSPLSPSHLSLHADGAAVKGAMHPATPIHNCKDPPSCSHIFEELHLSSDSTFRRAAELL</sequence>
<evidence type="ECO:0000313" key="3">
    <source>
        <dbReference type="Proteomes" id="UP001153269"/>
    </source>
</evidence>
<feature type="region of interest" description="Disordered" evidence="1">
    <location>
        <begin position="1"/>
        <end position="34"/>
    </location>
</feature>
<protein>
    <submittedName>
        <fullName evidence="2">Uncharacterized protein</fullName>
    </submittedName>
</protein>
<accession>A0A9N7V1D8</accession>
<evidence type="ECO:0000313" key="2">
    <source>
        <dbReference type="EMBL" id="CAB1440376.1"/>
    </source>
</evidence>
<dbReference type="AlphaFoldDB" id="A0A9N7V1D8"/>
<dbReference type="EMBL" id="CADEAL010002446">
    <property type="protein sequence ID" value="CAB1440376.1"/>
    <property type="molecule type" value="Genomic_DNA"/>
</dbReference>
<keyword evidence="3" id="KW-1185">Reference proteome</keyword>
<proteinExistence type="predicted"/>
<comment type="caution">
    <text evidence="2">The sequence shown here is derived from an EMBL/GenBank/DDBJ whole genome shotgun (WGS) entry which is preliminary data.</text>
</comment>
<reference evidence="2" key="1">
    <citation type="submission" date="2020-03" db="EMBL/GenBank/DDBJ databases">
        <authorList>
            <person name="Weist P."/>
        </authorList>
    </citation>
    <scope>NUCLEOTIDE SEQUENCE</scope>
</reference>
<name>A0A9N7V1D8_PLEPL</name>
<dbReference type="Proteomes" id="UP001153269">
    <property type="component" value="Unassembled WGS sequence"/>
</dbReference>
<evidence type="ECO:0000256" key="1">
    <source>
        <dbReference type="SAM" id="MobiDB-lite"/>
    </source>
</evidence>
<gene>
    <name evidence="2" type="ORF">PLEPLA_LOCUS28142</name>
</gene>
<feature type="compositionally biased region" description="Polar residues" evidence="1">
    <location>
        <begin position="10"/>
        <end position="29"/>
    </location>
</feature>
<organism evidence="2 3">
    <name type="scientific">Pleuronectes platessa</name>
    <name type="common">European plaice</name>
    <dbReference type="NCBI Taxonomy" id="8262"/>
    <lineage>
        <taxon>Eukaryota</taxon>
        <taxon>Metazoa</taxon>
        <taxon>Chordata</taxon>
        <taxon>Craniata</taxon>
        <taxon>Vertebrata</taxon>
        <taxon>Euteleostomi</taxon>
        <taxon>Actinopterygii</taxon>
        <taxon>Neopterygii</taxon>
        <taxon>Teleostei</taxon>
        <taxon>Neoteleostei</taxon>
        <taxon>Acanthomorphata</taxon>
        <taxon>Carangaria</taxon>
        <taxon>Pleuronectiformes</taxon>
        <taxon>Pleuronectoidei</taxon>
        <taxon>Pleuronectidae</taxon>
        <taxon>Pleuronectes</taxon>
    </lineage>
</organism>